<dbReference type="RefSeq" id="WP_179748819.1">
    <property type="nucleotide sequence ID" value="NZ_JACCBU010000001.1"/>
</dbReference>
<evidence type="ECO:0000313" key="2">
    <source>
        <dbReference type="EMBL" id="NYE69813.1"/>
    </source>
</evidence>
<keyword evidence="2" id="KW-0456">Lyase</keyword>
<dbReference type="GO" id="GO:0016829">
    <property type="term" value="F:lyase activity"/>
    <property type="evidence" value="ECO:0007669"/>
    <property type="project" value="UniProtKB-KW"/>
</dbReference>
<gene>
    <name evidence="2" type="ORF">BKA15_001142</name>
</gene>
<dbReference type="InterPro" id="IPR015943">
    <property type="entry name" value="WD40/YVTN_repeat-like_dom_sf"/>
</dbReference>
<dbReference type="InterPro" id="IPR011044">
    <property type="entry name" value="Quino_amine_DH_bsu"/>
</dbReference>
<dbReference type="Gene3D" id="2.130.10.10">
    <property type="entry name" value="YVTN repeat-like/Quinoprotein amine dehydrogenase"/>
    <property type="match status" value="2"/>
</dbReference>
<dbReference type="SUPFAM" id="SSF63829">
    <property type="entry name" value="Calcium-dependent phosphotriesterase"/>
    <property type="match status" value="1"/>
</dbReference>
<keyword evidence="3" id="KW-1185">Reference proteome</keyword>
<dbReference type="Proteomes" id="UP000569914">
    <property type="component" value="Unassembled WGS sequence"/>
</dbReference>
<evidence type="ECO:0000313" key="3">
    <source>
        <dbReference type="Proteomes" id="UP000569914"/>
    </source>
</evidence>
<reference evidence="2 3" key="1">
    <citation type="submission" date="2020-07" db="EMBL/GenBank/DDBJ databases">
        <title>Sequencing the genomes of 1000 actinobacteria strains.</title>
        <authorList>
            <person name="Klenk H.-P."/>
        </authorList>
    </citation>
    <scope>NUCLEOTIDE SEQUENCE [LARGE SCALE GENOMIC DNA]</scope>
    <source>
        <strain evidence="2 3">DSM 22083</strain>
    </source>
</reference>
<dbReference type="EMBL" id="JACCBU010000001">
    <property type="protein sequence ID" value="NYE69813.1"/>
    <property type="molecule type" value="Genomic_DNA"/>
</dbReference>
<organism evidence="2 3">
    <name type="scientific">Microlunatus parietis</name>
    <dbReference type="NCBI Taxonomy" id="682979"/>
    <lineage>
        <taxon>Bacteria</taxon>
        <taxon>Bacillati</taxon>
        <taxon>Actinomycetota</taxon>
        <taxon>Actinomycetes</taxon>
        <taxon>Propionibacteriales</taxon>
        <taxon>Propionibacteriaceae</taxon>
        <taxon>Microlunatus</taxon>
    </lineage>
</organism>
<protein>
    <submittedName>
        <fullName evidence="2">Streptogramin lyase</fullName>
    </submittedName>
</protein>
<proteinExistence type="predicted"/>
<accession>A0A7Y9I3W8</accession>
<feature type="chain" id="PRO_5031503589" evidence="1">
    <location>
        <begin position="28"/>
        <end position="763"/>
    </location>
</feature>
<dbReference type="SUPFAM" id="SSF50969">
    <property type="entry name" value="YVTN repeat-like/Quinoprotein amine dehydrogenase"/>
    <property type="match status" value="1"/>
</dbReference>
<sequence>MRFRGLFATLVAAMLVITLNGTTPAVAEPPAGTFTDLGPTVTSLTVMEGTYAKCPGGSDCVYAVVAGDNTKLNIIDVRSRELIKTIALPGASGGWGATTASDGSVYIGSYNNGRLYRYEPVADRMTDLGQPIPGEGLLYHLVPGPDGTIYGGTYPNAHLFAYSPTEGVTDFGRMDPQQNYVRSVAYDHDHGYLFAGIGARAGLVRIDLATGERTDMLPDSLAGYAFVYDLDYAGGRLLIKVHNGPDIKLAVMDPVTGELVPITDESNGQTADRVPIASRGTAPLAPDGRSVYYTAAAGSLWVYDLQTSTTRPIMIDGAPAAVDGAGIGFSWLPSTEDPSRQVLYGLAGNYGGRAFTLDPQAQTLEKYSLPFQPVPVDLSQLHAGPDGDGKVYTSAYINGDLGVYDPATEKLEQFPRLGQVEGWTWYEGKLYIGTYPTGSLREYDPALPWGSGNPRTLVSLAGDHLQNRPTAMAAADGRLYAGTTPDYGEHGGALTVVDLATGDYTVHRHIVENQTVSSIALLDGVLYGGTSIAGGGGTDPIATEAKLFTADPVTGEKTGEFAPVPGAYSINALLVGPDGNLWGLADGTLFVLDPKTHEVLSTTKIFDGNAGETDGDLVIVGGEYVYGHSAARLFRIDPISKKATIIRQGGTRRLTVDPRGDLYLLHTGSGTNMNRLLRYRPPADACPDSDLRPTVFTRAVDSGVGNRYTDDGCTVNDLIRDDRDWPTHGRFVAHVADVAEQLTKARVITDAEADALVAAAGRS</sequence>
<dbReference type="AlphaFoldDB" id="A0A7Y9I3W8"/>
<feature type="signal peptide" evidence="1">
    <location>
        <begin position="1"/>
        <end position="27"/>
    </location>
</feature>
<dbReference type="PANTHER" id="PTHR34512:SF30">
    <property type="entry name" value="OUTER MEMBRANE PROTEIN ASSEMBLY FACTOR BAMB"/>
    <property type="match status" value="1"/>
</dbReference>
<evidence type="ECO:0000256" key="1">
    <source>
        <dbReference type="SAM" id="SignalP"/>
    </source>
</evidence>
<keyword evidence="1" id="KW-0732">Signal</keyword>
<dbReference type="PANTHER" id="PTHR34512">
    <property type="entry name" value="CELL SURFACE PROTEIN"/>
    <property type="match status" value="1"/>
</dbReference>
<name>A0A7Y9I3W8_9ACTN</name>
<comment type="caution">
    <text evidence="2">The sequence shown here is derived from an EMBL/GenBank/DDBJ whole genome shotgun (WGS) entry which is preliminary data.</text>
</comment>